<comment type="caution">
    <text evidence="1">The sequence shown here is derived from an EMBL/GenBank/DDBJ whole genome shotgun (WGS) entry which is preliminary data.</text>
</comment>
<accession>A0A1Q5ZVE0</accession>
<dbReference type="EMBL" id="MPPL01000001">
    <property type="protein sequence ID" value="OKS85696.1"/>
    <property type="molecule type" value="Genomic_DNA"/>
</dbReference>
<dbReference type="AlphaFoldDB" id="A0A1Q5ZVE0"/>
<keyword evidence="2" id="KW-1185">Reference proteome</keyword>
<reference evidence="1 2" key="1">
    <citation type="submission" date="2016-11" db="EMBL/GenBank/DDBJ databases">
        <title>Whole Genome Sequencing of Mucilaginibacter polytrichastri RG4-7(T) isolated from the moss sample.</title>
        <authorList>
            <person name="Li Y."/>
        </authorList>
    </citation>
    <scope>NUCLEOTIDE SEQUENCE [LARGE SCALE GENOMIC DNA]</scope>
    <source>
        <strain evidence="1 2">RG4-7</strain>
    </source>
</reference>
<evidence type="ECO:0000313" key="1">
    <source>
        <dbReference type="EMBL" id="OKS85696.1"/>
    </source>
</evidence>
<dbReference type="Proteomes" id="UP000186720">
    <property type="component" value="Unassembled WGS sequence"/>
</dbReference>
<proteinExistence type="predicted"/>
<sequence length="62" mass="7010">MGEITAIIPDKSNNTAIVEYTTVYKNISPFAVLVKKELGKPDKKEAYFALSDNGWVIQKQHR</sequence>
<name>A0A1Q5ZVE0_9SPHI</name>
<gene>
    <name evidence="1" type="ORF">RG47T_1142</name>
</gene>
<protein>
    <submittedName>
        <fullName evidence="1">Uncharacterized protein</fullName>
    </submittedName>
</protein>
<organism evidence="1 2">
    <name type="scientific">Mucilaginibacter polytrichastri</name>
    <dbReference type="NCBI Taxonomy" id="1302689"/>
    <lineage>
        <taxon>Bacteria</taxon>
        <taxon>Pseudomonadati</taxon>
        <taxon>Bacteroidota</taxon>
        <taxon>Sphingobacteriia</taxon>
        <taxon>Sphingobacteriales</taxon>
        <taxon>Sphingobacteriaceae</taxon>
        <taxon>Mucilaginibacter</taxon>
    </lineage>
</organism>
<evidence type="ECO:0000313" key="2">
    <source>
        <dbReference type="Proteomes" id="UP000186720"/>
    </source>
</evidence>